<dbReference type="Proteomes" id="UP001166286">
    <property type="component" value="Unassembled WGS sequence"/>
</dbReference>
<gene>
    <name evidence="2" type="ORF">JMJ35_001304</name>
</gene>
<feature type="compositionally biased region" description="Basic and acidic residues" evidence="1">
    <location>
        <begin position="16"/>
        <end position="27"/>
    </location>
</feature>
<proteinExistence type="predicted"/>
<protein>
    <submittedName>
        <fullName evidence="2">Uncharacterized protein</fullName>
    </submittedName>
</protein>
<sequence length="78" mass="8455">MPIAGDETSDMPLGPRSDDAIKIKDPGRHATGSTLLNDFPTDFSATNNLDFARLGNMHLWANPSPKSIVQMVALYVVL</sequence>
<keyword evidence="3" id="KW-1185">Reference proteome</keyword>
<reference evidence="2" key="1">
    <citation type="submission" date="2023-03" db="EMBL/GenBank/DDBJ databases">
        <title>Complete genome of Cladonia borealis.</title>
        <authorList>
            <person name="Park H."/>
        </authorList>
    </citation>
    <scope>NUCLEOTIDE SEQUENCE</scope>
    <source>
        <strain evidence="2">ANT050790</strain>
    </source>
</reference>
<name>A0AA39UEM2_9LECA</name>
<evidence type="ECO:0000256" key="1">
    <source>
        <dbReference type="SAM" id="MobiDB-lite"/>
    </source>
</evidence>
<organism evidence="2 3">
    <name type="scientific">Cladonia borealis</name>
    <dbReference type="NCBI Taxonomy" id="184061"/>
    <lineage>
        <taxon>Eukaryota</taxon>
        <taxon>Fungi</taxon>
        <taxon>Dikarya</taxon>
        <taxon>Ascomycota</taxon>
        <taxon>Pezizomycotina</taxon>
        <taxon>Lecanoromycetes</taxon>
        <taxon>OSLEUM clade</taxon>
        <taxon>Lecanoromycetidae</taxon>
        <taxon>Lecanorales</taxon>
        <taxon>Lecanorineae</taxon>
        <taxon>Cladoniaceae</taxon>
        <taxon>Cladonia</taxon>
    </lineage>
</organism>
<dbReference type="AlphaFoldDB" id="A0AA39UEM2"/>
<feature type="region of interest" description="Disordered" evidence="1">
    <location>
        <begin position="1"/>
        <end position="27"/>
    </location>
</feature>
<comment type="caution">
    <text evidence="2">The sequence shown here is derived from an EMBL/GenBank/DDBJ whole genome shotgun (WGS) entry which is preliminary data.</text>
</comment>
<accession>A0AA39UEM2</accession>
<evidence type="ECO:0000313" key="2">
    <source>
        <dbReference type="EMBL" id="KAK0516701.1"/>
    </source>
</evidence>
<evidence type="ECO:0000313" key="3">
    <source>
        <dbReference type="Proteomes" id="UP001166286"/>
    </source>
</evidence>
<dbReference type="EMBL" id="JAFEKC020000002">
    <property type="protein sequence ID" value="KAK0516701.1"/>
    <property type="molecule type" value="Genomic_DNA"/>
</dbReference>